<evidence type="ECO:0000256" key="1">
    <source>
        <dbReference type="SAM" id="MobiDB-lite"/>
    </source>
</evidence>
<feature type="domain" description="Herpesvirus Glycoprotein B PH-like" evidence="5">
    <location>
        <begin position="314"/>
        <end position="408"/>
    </location>
</feature>
<proteinExistence type="predicted"/>
<evidence type="ECO:0000313" key="6">
    <source>
        <dbReference type="EMBL" id="ARQ18760.1"/>
    </source>
</evidence>
<dbReference type="Pfam" id="PF00606">
    <property type="entry name" value="Glycoprotein_B"/>
    <property type="match status" value="1"/>
</dbReference>
<dbReference type="InterPro" id="IPR035377">
    <property type="entry name" value="Glycoprot_B_PH1"/>
</dbReference>
<feature type="domain" description="Herpesvirus Glycoprotein B PH-like" evidence="4">
    <location>
        <begin position="102"/>
        <end position="312"/>
    </location>
</feature>
<keyword evidence="2" id="KW-0472">Membrane</keyword>
<dbReference type="EMBL" id="KX528022">
    <property type="protein sequence ID" value="ARQ18760.1"/>
    <property type="molecule type" value="Genomic_DNA"/>
</dbReference>
<feature type="region of interest" description="Disordered" evidence="1">
    <location>
        <begin position="821"/>
        <end position="852"/>
    </location>
</feature>
<dbReference type="Pfam" id="PF17417">
    <property type="entry name" value="Glycoprot_B_PH2"/>
    <property type="match status" value="1"/>
</dbReference>
<accession>A0A2S0D9Y0</accession>
<evidence type="ECO:0000259" key="5">
    <source>
        <dbReference type="Pfam" id="PF17417"/>
    </source>
</evidence>
<dbReference type="InterPro" id="IPR035381">
    <property type="entry name" value="Glycoprot_B_PH2"/>
</dbReference>
<evidence type="ECO:0000259" key="4">
    <source>
        <dbReference type="Pfam" id="PF17416"/>
    </source>
</evidence>
<organism evidence="6">
    <name type="scientific">Atlantic bottlenose dolphin gammaherpesvirus</name>
    <dbReference type="NCBI Taxonomy" id="319745"/>
    <lineage>
        <taxon>Viruses</taxon>
        <taxon>Duplodnaviria</taxon>
        <taxon>Heunggongvirae</taxon>
        <taxon>Peploviricota</taxon>
        <taxon>Herviviricetes</taxon>
        <taxon>Herpesvirales</taxon>
        <taxon>Orthoherpesviridae</taxon>
        <taxon>Gammaherpesvirinae</taxon>
        <taxon>Rhadinovirus</taxon>
        <taxon>Cetacea gammaherpesvirus</taxon>
    </lineage>
</organism>
<keyword evidence="2" id="KW-1133">Transmembrane helix</keyword>
<dbReference type="Gene3D" id="2.30.30.1230">
    <property type="match status" value="1"/>
</dbReference>
<feature type="compositionally biased region" description="Low complexity" evidence="1">
    <location>
        <begin position="840"/>
        <end position="852"/>
    </location>
</feature>
<dbReference type="InterPro" id="IPR038631">
    <property type="entry name" value="Glycoprot_B_PH2_sf"/>
</dbReference>
<feature type="transmembrane region" description="Helical" evidence="2">
    <location>
        <begin position="747"/>
        <end position="766"/>
    </location>
</feature>
<dbReference type="Gene3D" id="2.30.29.100">
    <property type="match status" value="2"/>
</dbReference>
<protein>
    <submittedName>
        <fullName evidence="6">Glycoprotein B</fullName>
    </submittedName>
</protein>
<reference evidence="6" key="1">
    <citation type="submission" date="2016-07" db="EMBL/GenBank/DDBJ databases">
        <title>Gammaherpesvirus infections in Atlantic bottlenose dolphins.</title>
        <authorList>
            <person name="Manire C.A."/>
            <person name="Romero C.H."/>
        </authorList>
    </citation>
    <scope>NUCLEOTIDE SEQUENCE</scope>
    <source>
        <strain evidence="6">V2597_MML0701</strain>
    </source>
</reference>
<dbReference type="InterPro" id="IPR055341">
    <property type="entry name" value="Glycoprotein_B_ecto_C"/>
</dbReference>
<evidence type="ECO:0000259" key="3">
    <source>
        <dbReference type="Pfam" id="PF00606"/>
    </source>
</evidence>
<dbReference type="SUPFAM" id="SSF161008">
    <property type="entry name" value="Viral glycoprotein ectodomain-like"/>
    <property type="match status" value="1"/>
</dbReference>
<sequence length="890" mass="99661">MALWLLILAALCMAPLARSASPIYGEASGQFGDDYLSYAPPDTHVRTPNGRIVGAAENAKMPFRICSASASGDIFRFPTEHRCPDTRDLHHDAGIMLIYKANIVPYIFNVRKYRKIVTTSTVYNGVYEDAITNQYTMKFSVPKYELDLIDSSYQCHSAVSAGHEGNLLVYTDRDDVNQTVPLKPIGGLLKNIVRYATQTKIYADPGCCWGMYKRRTTVNCEVTDMTARASPPFHFFVTSAGDTLEMSPFWGSGAEGAEWNQEPVNSTWVKANHTMRDYDKLHGAPSFEPRVFANKAEFTLSWRLANRTQPYCPLVSWKSFHNGIRTRHGSKYHFVANEVTASFTVPDEQISDFEQRYACLSDEINKTIDAQFDKVSPTYFKNGTVEYYKTAGGLFIVWQPLASLQLKEAEEALISATSPTTTPPSSTGTLSRRRRSVDSDGDVTPSPTPGDGSRLKNGLPEDVAETVDNVVTAQVQFAYDKLRISINSILEELSRAWCREQNRAAMMWSELSKINPTTVMTAIYGHPVSAKRVGDAISVSHCVNVDQASVSLHRTMHIDDDLYNCYARPLVTFRFVNDTATSVGQLGVANEILLTNTFTEPCQDGAEHYIQAGNTMYVYKDYMHVKSINVTDVATLDTFIMLNISLLENIDFEVIELYSKQEKKLSNVFDLESIFRDYNYYTQRLYGLRRDLDNSVRYNRNEFVEALGDLASSLGVVGSVLVNAVSGTMSLLGTIVSGFIDFFKNPFGGFLILLLIGGVILVIFLVSNRTKLITQQPIKLLYPGIEDLRNRHKTSEVQPISDAELERIIMAMDNYRQRAALDKKTGARQKPTLTSLDNGSDSSAAEESPAENSYVRNRFANAKMPIVLPRFFSHQNKSRSFYSQVPMNDI</sequence>
<dbReference type="Gene3D" id="1.20.5.1890">
    <property type="match status" value="1"/>
</dbReference>
<feature type="domain" description="Herpesvirus glycoprotein B ectodomain C-terminal" evidence="3">
    <location>
        <begin position="469"/>
        <end position="690"/>
    </location>
</feature>
<name>A0A2S0D9Y0_9GAMA</name>
<feature type="region of interest" description="Disordered" evidence="1">
    <location>
        <begin position="414"/>
        <end position="459"/>
    </location>
</feature>
<feature type="compositionally biased region" description="Low complexity" evidence="1">
    <location>
        <begin position="415"/>
        <end position="430"/>
    </location>
</feature>
<dbReference type="Gene3D" id="6.10.250.3280">
    <property type="match status" value="1"/>
</dbReference>
<dbReference type="Pfam" id="PF17416">
    <property type="entry name" value="Glycoprot_B_PH1"/>
    <property type="match status" value="1"/>
</dbReference>
<evidence type="ECO:0000256" key="2">
    <source>
        <dbReference type="SAM" id="Phobius"/>
    </source>
</evidence>
<keyword evidence="2" id="KW-0812">Transmembrane</keyword>